<protein>
    <submittedName>
        <fullName evidence="4">Alginate biosynthesis protein Alg44</fullName>
    </submittedName>
</protein>
<dbReference type="Proteomes" id="UP000010164">
    <property type="component" value="Unassembled WGS sequence"/>
</dbReference>
<evidence type="ECO:0000259" key="3">
    <source>
        <dbReference type="Pfam" id="PF25964"/>
    </source>
</evidence>
<keyword evidence="1" id="KW-1133">Transmembrane helix</keyword>
<name>L0WBT7_9GAMM</name>
<dbReference type="OrthoDB" id="5912905at2"/>
<keyword evidence="1" id="KW-0812">Transmembrane</keyword>
<organism evidence="4 5">
    <name type="scientific">Alcanivorax hongdengensis A-11-3</name>
    <dbReference type="NCBI Taxonomy" id="1177179"/>
    <lineage>
        <taxon>Bacteria</taxon>
        <taxon>Pseudomonadati</taxon>
        <taxon>Pseudomonadota</taxon>
        <taxon>Gammaproteobacteria</taxon>
        <taxon>Oceanospirillales</taxon>
        <taxon>Alcanivoracaceae</taxon>
        <taxon>Alcanivorax</taxon>
    </lineage>
</organism>
<keyword evidence="5" id="KW-1185">Reference proteome</keyword>
<dbReference type="GO" id="GO:0035438">
    <property type="term" value="F:cyclic-di-GMP binding"/>
    <property type="evidence" value="ECO:0007669"/>
    <property type="project" value="InterPro"/>
</dbReference>
<dbReference type="AlphaFoldDB" id="L0WBT7"/>
<feature type="domain" description="ALG44 barrel-sandwich hybrid" evidence="3">
    <location>
        <begin position="200"/>
        <end position="292"/>
    </location>
</feature>
<dbReference type="InterPro" id="IPR058835">
    <property type="entry name" value="BSH_ALG44"/>
</dbReference>
<dbReference type="PATRIC" id="fig|1177179.3.peg.1652"/>
<evidence type="ECO:0000259" key="2">
    <source>
        <dbReference type="Pfam" id="PF07238"/>
    </source>
</evidence>
<evidence type="ECO:0000313" key="5">
    <source>
        <dbReference type="Proteomes" id="UP000010164"/>
    </source>
</evidence>
<evidence type="ECO:0000313" key="4">
    <source>
        <dbReference type="EMBL" id="EKF74401.1"/>
    </source>
</evidence>
<dbReference type="Pfam" id="PF07238">
    <property type="entry name" value="PilZ"/>
    <property type="match status" value="1"/>
</dbReference>
<dbReference type="eggNOG" id="COG0845">
    <property type="taxonomic scope" value="Bacteria"/>
</dbReference>
<keyword evidence="1" id="KW-0472">Membrane</keyword>
<feature type="transmembrane region" description="Helical" evidence="1">
    <location>
        <begin position="157"/>
        <end position="176"/>
    </location>
</feature>
<dbReference type="Gene3D" id="2.40.10.220">
    <property type="entry name" value="predicted glycosyltransferase like domains"/>
    <property type="match status" value="1"/>
</dbReference>
<gene>
    <name evidence="4" type="ORF">A11A3_08270</name>
</gene>
<dbReference type="InterPro" id="IPR009875">
    <property type="entry name" value="PilZ_domain"/>
</dbReference>
<dbReference type="RefSeq" id="WP_008928833.1">
    <property type="nucleotide sequence ID" value="NZ_AMRJ01000011.1"/>
</dbReference>
<dbReference type="STRING" id="1177179.A11A3_08270"/>
<dbReference type="EMBL" id="AMRJ01000011">
    <property type="protein sequence ID" value="EKF74401.1"/>
    <property type="molecule type" value="Genomic_DNA"/>
</dbReference>
<feature type="domain" description="PilZ" evidence="2">
    <location>
        <begin position="15"/>
        <end position="113"/>
    </location>
</feature>
<evidence type="ECO:0000256" key="1">
    <source>
        <dbReference type="SAM" id="Phobius"/>
    </source>
</evidence>
<dbReference type="Pfam" id="PF25964">
    <property type="entry name" value="BSH_ALG44"/>
    <property type="match status" value="1"/>
</dbReference>
<accession>L0WBT7</accession>
<proteinExistence type="predicted"/>
<sequence length="377" mass="42025">MEEKQFRPVHESQEERQYVRVQLKGSLRLRMQSPVKGIFALEDVSLGGLAFNAGKVSLPEGTLCHAEVVFRLGRANLAMPISFKVIYQDPDSERVGGQFTVIDQKNSDLLRLLIGNYLAGELTALDDVIDNMTRDNYVSGRKKSDDAQRRWPDRLRALFGSLVFFALGLAALTFMGTKLYQHLFEVKATQAWVALEGHTLMMPQNGYVQMLIEPQTTTVAKGQPLLTVSSQLVARLNKGVLLNDLSEKKMRALVDAAIFEVTLNSPCDCEITRREVSDGEYVYERSPLLTLVDSKKPPRIEALFDVPLQSLPARVGEAVTVRYVDGARDPGARISALALDQDSGMIRMTITPQRPLASHDQHQPVAVTVQPTWLSEF</sequence>
<reference evidence="4 5" key="1">
    <citation type="journal article" date="2012" name="J. Bacteriol.">
        <title>Genome Sequence of the Alkane-Degrading Bacterium Alcanivorax hongdengensis Type Strain A-11-3.</title>
        <authorList>
            <person name="Lai Q."/>
            <person name="Shao Z."/>
        </authorList>
    </citation>
    <scope>NUCLEOTIDE SEQUENCE [LARGE SCALE GENOMIC DNA]</scope>
    <source>
        <strain evidence="4 5">A-11-3</strain>
    </source>
</reference>
<comment type="caution">
    <text evidence="4">The sequence shown here is derived from an EMBL/GenBank/DDBJ whole genome shotgun (WGS) entry which is preliminary data.</text>
</comment>